<protein>
    <submittedName>
        <fullName evidence="1">Uncharacterized protein</fullName>
    </submittedName>
</protein>
<comment type="caution">
    <text evidence="1">The sequence shown here is derived from an EMBL/GenBank/DDBJ whole genome shotgun (WGS) entry which is preliminary data.</text>
</comment>
<dbReference type="Proteomes" id="UP000014568">
    <property type="component" value="Unassembled WGS sequence"/>
</dbReference>
<sequence>MQLDELSVTSSPREILSVILGWMRSNREIFSHIPFSDDHLTDMLKLDADIYPVEYSPLYGAEFIHIRNCFKRYKHGYKDQNGLSRLLRYTLESLLFFEVDLSCLSCDRGGLLVLKNEQENKFFYECRQCGQLHHVDEYLNLLDKKLAGPLVPATTLDLGLQTQQFIASIYLKENIIW</sequence>
<dbReference type="HOGENOM" id="CLU_1514766_0_0_6"/>
<dbReference type="EMBL" id="ATGI01000032">
    <property type="protein sequence ID" value="EPF71598.1"/>
    <property type="molecule type" value="Genomic_DNA"/>
</dbReference>
<dbReference type="PATRIC" id="fig|421052.3.peg.2570"/>
<keyword evidence="2" id="KW-1185">Reference proteome</keyword>
<reference evidence="1 2" key="1">
    <citation type="submission" date="2013-06" db="EMBL/GenBank/DDBJ databases">
        <title>The Genome Sequence of Acinetobacter rudis CIP 110305.</title>
        <authorList>
            <consortium name="The Broad Institute Genome Sequencing Platform"/>
            <consortium name="The Broad Institute Genome Sequencing Center for Infectious Disease"/>
            <person name="Cerqueira G."/>
            <person name="Feldgarden M."/>
            <person name="Courvalin P."/>
            <person name="Perichon B."/>
            <person name="Grillot-Courvalin C."/>
            <person name="Clermont D."/>
            <person name="Rocha E."/>
            <person name="Yoon E.-J."/>
            <person name="Nemec A."/>
            <person name="Young S.K."/>
            <person name="Zeng Q."/>
            <person name="Gargeya S."/>
            <person name="Fitzgerald M."/>
            <person name="Abouelleil A."/>
            <person name="Alvarado L."/>
            <person name="Berlin A.M."/>
            <person name="Chapman S.B."/>
            <person name="Dewar J."/>
            <person name="Goldberg J."/>
            <person name="Griggs A."/>
            <person name="Gujja S."/>
            <person name="Hansen M."/>
            <person name="Howarth C."/>
            <person name="Imamovic A."/>
            <person name="Larimer J."/>
            <person name="McCowan C."/>
            <person name="Murphy C."/>
            <person name="Pearson M."/>
            <person name="Priest M."/>
            <person name="Roberts A."/>
            <person name="Saif S."/>
            <person name="Shea T."/>
            <person name="Sykes S."/>
            <person name="Wortman J."/>
            <person name="Nusbaum C."/>
            <person name="Birren B."/>
        </authorList>
    </citation>
    <scope>NUCLEOTIDE SEQUENCE [LARGE SCALE GENOMIC DNA]</scope>
    <source>
        <strain evidence="1 2">CIP 110305</strain>
    </source>
</reference>
<evidence type="ECO:0000313" key="2">
    <source>
        <dbReference type="Proteomes" id="UP000014568"/>
    </source>
</evidence>
<evidence type="ECO:0000313" key="1">
    <source>
        <dbReference type="EMBL" id="EPF71598.1"/>
    </source>
</evidence>
<dbReference type="AlphaFoldDB" id="S3MYW7"/>
<gene>
    <name evidence="1" type="ORF">F945_02631</name>
</gene>
<accession>S3MYW7</accession>
<organism evidence="1 2">
    <name type="scientific">Acinetobacter rudis CIP 110305</name>
    <dbReference type="NCBI Taxonomy" id="421052"/>
    <lineage>
        <taxon>Bacteria</taxon>
        <taxon>Pseudomonadati</taxon>
        <taxon>Pseudomonadota</taxon>
        <taxon>Gammaproteobacteria</taxon>
        <taxon>Moraxellales</taxon>
        <taxon>Moraxellaceae</taxon>
        <taxon>Acinetobacter</taxon>
    </lineage>
</organism>
<proteinExistence type="predicted"/>
<name>S3MYW7_9GAMM</name>